<dbReference type="OrthoDB" id="4266594at2759"/>
<keyword evidence="2" id="KW-1185">Reference proteome</keyword>
<evidence type="ECO:0000313" key="1">
    <source>
        <dbReference type="EMBL" id="KAJ5299582.1"/>
    </source>
</evidence>
<gene>
    <name evidence="1" type="ORF">N7476_011139</name>
</gene>
<reference evidence="1" key="1">
    <citation type="submission" date="2022-12" db="EMBL/GenBank/DDBJ databases">
        <authorList>
            <person name="Petersen C."/>
        </authorList>
    </citation>
    <scope>NUCLEOTIDE SEQUENCE</scope>
    <source>
        <strain evidence="1">IBT 21472</strain>
    </source>
</reference>
<organism evidence="1 2">
    <name type="scientific">Penicillium atrosanguineum</name>
    <dbReference type="NCBI Taxonomy" id="1132637"/>
    <lineage>
        <taxon>Eukaryota</taxon>
        <taxon>Fungi</taxon>
        <taxon>Dikarya</taxon>
        <taxon>Ascomycota</taxon>
        <taxon>Pezizomycotina</taxon>
        <taxon>Eurotiomycetes</taxon>
        <taxon>Eurotiomycetidae</taxon>
        <taxon>Eurotiales</taxon>
        <taxon>Aspergillaceae</taxon>
        <taxon>Penicillium</taxon>
    </lineage>
</organism>
<sequence length="125" mass="13772">MDVSNSTNFTQPAECYYSRDAFPSMGNLKDYTAVPLYQTANHYKDMYSILDDCCASGRMWTYSNPKPCTAVCNSTSTKAAQQVQYCLNAEHVEYGGDASGAGREVVEKRTWLLLLGGLVLSGILM</sequence>
<protein>
    <submittedName>
        <fullName evidence="1">Uncharacterized protein</fullName>
    </submittedName>
</protein>
<evidence type="ECO:0000313" key="2">
    <source>
        <dbReference type="Proteomes" id="UP001147746"/>
    </source>
</evidence>
<reference evidence="1" key="2">
    <citation type="journal article" date="2023" name="IMA Fungus">
        <title>Comparative genomic study of the Penicillium genus elucidates a diverse pangenome and 15 lateral gene transfer events.</title>
        <authorList>
            <person name="Petersen C."/>
            <person name="Sorensen T."/>
            <person name="Nielsen M.R."/>
            <person name="Sondergaard T.E."/>
            <person name="Sorensen J.L."/>
            <person name="Fitzpatrick D.A."/>
            <person name="Frisvad J.C."/>
            <person name="Nielsen K.L."/>
        </authorList>
    </citation>
    <scope>NUCLEOTIDE SEQUENCE</scope>
    <source>
        <strain evidence="1">IBT 21472</strain>
    </source>
</reference>
<dbReference type="Proteomes" id="UP001147746">
    <property type="component" value="Unassembled WGS sequence"/>
</dbReference>
<proteinExistence type="predicted"/>
<comment type="caution">
    <text evidence="1">The sequence shown here is derived from an EMBL/GenBank/DDBJ whole genome shotgun (WGS) entry which is preliminary data.</text>
</comment>
<dbReference type="EMBL" id="JAPZBO010000010">
    <property type="protein sequence ID" value="KAJ5299582.1"/>
    <property type="molecule type" value="Genomic_DNA"/>
</dbReference>
<dbReference type="AlphaFoldDB" id="A0A9W9GG40"/>
<accession>A0A9W9GG40</accession>
<name>A0A9W9GG40_9EURO</name>